<reference evidence="7 9" key="1">
    <citation type="submission" date="2016-06" db="EMBL/GenBank/DDBJ databases">
        <authorList>
            <person name="Kjaerup R.B."/>
            <person name="Dalgaard T.S."/>
            <person name="Juul-Madsen H.R."/>
        </authorList>
    </citation>
    <scope>NUCLEOTIDE SEQUENCE [LARGE SCALE GENOMIC DNA]</scope>
    <source>
        <strain evidence="7">Orrdi1</strain>
    </source>
</reference>
<sequence>MKPASLHATPLAYFLEVAQRGSLSAASQTLHVAVSAISRQIARLESDMGTPLFHRDPRGMRLTEAGLAVQHYARRTLLDAQALQDALHGLASLAHTAVRLACTDGFAHDYMPSVIARFQQSYPGVTFSMINCEPAQVTRHVREGIVDLGLTFATAAQEGIRVEHSEVAPVYAHVSRHHPLARLKSVTLREVLRHPLVLPTPPNTIRQLFDLVCSLEDLRPQVLMTSNSISGLAAYLRHGSAVNLIGSLAVRNRLRPDRQVLVPISNPEMSQRVLQVQSMAGRQLSAGVRAFCDALLADIRRRRPRVPKLAGSPLRER</sequence>
<keyword evidence="4" id="KW-0804">Transcription</keyword>
<dbReference type="Gene3D" id="3.40.190.290">
    <property type="match status" value="1"/>
</dbReference>
<keyword evidence="2" id="KW-0805">Transcription regulation</keyword>
<evidence type="ECO:0000313" key="9">
    <source>
        <dbReference type="Proteomes" id="UP000078558"/>
    </source>
</evidence>
<keyword evidence="3" id="KW-0238">DNA-binding</keyword>
<dbReference type="Proteomes" id="UP000078558">
    <property type="component" value="Chromosome I"/>
</dbReference>
<dbReference type="InterPro" id="IPR000847">
    <property type="entry name" value="LysR_HTH_N"/>
</dbReference>
<dbReference type="EMBL" id="FLRC01000001">
    <property type="protein sequence ID" value="SBT23648.1"/>
    <property type="molecule type" value="Genomic_DNA"/>
</dbReference>
<dbReference type="SUPFAM" id="SSF53850">
    <property type="entry name" value="Periplasmic binding protein-like II"/>
    <property type="match status" value="1"/>
</dbReference>
<evidence type="ECO:0000256" key="4">
    <source>
        <dbReference type="ARBA" id="ARBA00023163"/>
    </source>
</evidence>
<dbReference type="FunFam" id="1.10.10.10:FF:000001">
    <property type="entry name" value="LysR family transcriptional regulator"/>
    <property type="match status" value="1"/>
</dbReference>
<dbReference type="GO" id="GO:0003677">
    <property type="term" value="F:DNA binding"/>
    <property type="evidence" value="ECO:0007669"/>
    <property type="project" value="UniProtKB-KW"/>
</dbReference>
<dbReference type="InterPro" id="IPR005119">
    <property type="entry name" value="LysR_subst-bd"/>
</dbReference>
<evidence type="ECO:0000313" key="7">
    <source>
        <dbReference type="EMBL" id="SBT23648.1"/>
    </source>
</evidence>
<dbReference type="Pfam" id="PF00126">
    <property type="entry name" value="HTH_1"/>
    <property type="match status" value="1"/>
</dbReference>
<dbReference type="GO" id="GO:0005829">
    <property type="term" value="C:cytosol"/>
    <property type="evidence" value="ECO:0007669"/>
    <property type="project" value="TreeGrafter"/>
</dbReference>
<dbReference type="AlphaFoldDB" id="A0A1C3JX00"/>
<protein>
    <submittedName>
        <fullName evidence="7">Transcriptional regulator, LysR family</fullName>
    </submittedName>
</protein>
<evidence type="ECO:0000256" key="1">
    <source>
        <dbReference type="ARBA" id="ARBA00009437"/>
    </source>
</evidence>
<feature type="domain" description="LysR substrate-binding" evidence="6">
    <location>
        <begin position="96"/>
        <end position="297"/>
    </location>
</feature>
<dbReference type="PRINTS" id="PR00039">
    <property type="entry name" value="HTHLYSR"/>
</dbReference>
<organism evidence="7 9">
    <name type="scientific">Orrella dioscoreae</name>
    <dbReference type="NCBI Taxonomy" id="1851544"/>
    <lineage>
        <taxon>Bacteria</taxon>
        <taxon>Pseudomonadati</taxon>
        <taxon>Pseudomonadota</taxon>
        <taxon>Betaproteobacteria</taxon>
        <taxon>Burkholderiales</taxon>
        <taxon>Alcaligenaceae</taxon>
        <taxon>Orrella</taxon>
    </lineage>
</organism>
<dbReference type="KEGG" id="odi:ODI_R3481"/>
<keyword evidence="9" id="KW-1185">Reference proteome</keyword>
<name>A0A1C3JX00_9BURK</name>
<dbReference type="EMBL" id="LT907988">
    <property type="protein sequence ID" value="SOE51490.1"/>
    <property type="molecule type" value="Genomic_DNA"/>
</dbReference>
<reference evidence="8 9" key="2">
    <citation type="submission" date="2017-08" db="EMBL/GenBank/DDBJ databases">
        <authorList>
            <person name="de Groot N.N."/>
        </authorList>
    </citation>
    <scope>NUCLEOTIDE SEQUENCE [LARGE SCALE GENOMIC DNA]</scope>
    <source>
        <strain evidence="8">Orrdi1</strain>
    </source>
</reference>
<proteinExistence type="inferred from homology"/>
<dbReference type="Gene3D" id="1.10.10.10">
    <property type="entry name" value="Winged helix-like DNA-binding domain superfamily/Winged helix DNA-binding domain"/>
    <property type="match status" value="1"/>
</dbReference>
<dbReference type="GO" id="GO:0003700">
    <property type="term" value="F:DNA-binding transcription factor activity"/>
    <property type="evidence" value="ECO:0007669"/>
    <property type="project" value="InterPro"/>
</dbReference>
<evidence type="ECO:0000259" key="6">
    <source>
        <dbReference type="Pfam" id="PF03466"/>
    </source>
</evidence>
<dbReference type="InterPro" id="IPR036390">
    <property type="entry name" value="WH_DNA-bd_sf"/>
</dbReference>
<dbReference type="InterPro" id="IPR036388">
    <property type="entry name" value="WH-like_DNA-bd_sf"/>
</dbReference>
<dbReference type="OrthoDB" id="8594260at2"/>
<dbReference type="PANTHER" id="PTHR30419">
    <property type="entry name" value="HTH-TYPE TRANSCRIPTIONAL REGULATOR YBHD"/>
    <property type="match status" value="1"/>
</dbReference>
<evidence type="ECO:0000259" key="5">
    <source>
        <dbReference type="Pfam" id="PF00126"/>
    </source>
</evidence>
<evidence type="ECO:0000256" key="2">
    <source>
        <dbReference type="ARBA" id="ARBA00023015"/>
    </source>
</evidence>
<dbReference type="STRING" id="1851544.ODI_00184"/>
<dbReference type="Pfam" id="PF03466">
    <property type="entry name" value="LysR_substrate"/>
    <property type="match status" value="1"/>
</dbReference>
<dbReference type="SUPFAM" id="SSF46785">
    <property type="entry name" value="Winged helix' DNA-binding domain"/>
    <property type="match status" value="1"/>
</dbReference>
<dbReference type="RefSeq" id="WP_067748872.1">
    <property type="nucleotide sequence ID" value="NZ_LT907988.1"/>
</dbReference>
<feature type="domain" description="HTH lysR-type" evidence="5">
    <location>
        <begin position="11"/>
        <end position="66"/>
    </location>
</feature>
<comment type="similarity">
    <text evidence="1">Belongs to the LysR transcriptional regulatory family.</text>
</comment>
<evidence type="ECO:0000313" key="8">
    <source>
        <dbReference type="EMBL" id="SOE51490.1"/>
    </source>
</evidence>
<gene>
    <name evidence="7" type="ORF">ODI_00184</name>
    <name evidence="8" type="ORF">ODI_R3481</name>
</gene>
<evidence type="ECO:0000256" key="3">
    <source>
        <dbReference type="ARBA" id="ARBA00023125"/>
    </source>
</evidence>
<accession>A0A1C3JX00</accession>
<dbReference type="InterPro" id="IPR050950">
    <property type="entry name" value="HTH-type_LysR_regulators"/>
</dbReference>
<dbReference type="PANTHER" id="PTHR30419:SF8">
    <property type="entry name" value="NITROGEN ASSIMILATION TRANSCRIPTIONAL ACTIVATOR-RELATED"/>
    <property type="match status" value="1"/>
</dbReference>